<keyword evidence="2" id="KW-1185">Reference proteome</keyword>
<evidence type="ECO:0000313" key="2">
    <source>
        <dbReference type="Proteomes" id="UP000309673"/>
    </source>
</evidence>
<dbReference type="NCBIfam" id="TIGR02841">
    <property type="entry name" value="spore_YyaC"/>
    <property type="match status" value="1"/>
</dbReference>
<sequence length="201" mass="21519">MKIMPAHLPPTKVAYTDPTASLQLAGCLSGYIEELHPDTRITVVCLGTDRSTGDSLGPLTGSALRKFHSDTFDVYGTLEEPVHAKNLDESLLHIRRNVRHPFIIGIDACLGQPASIGCIQIASGPIRPGSGVHKELSPVGDIHISGVVNVAGFMEYLVLQTTRLHVVMCMADLIARSVYRAVTASARGQVSPQDLVVTQNG</sequence>
<proteinExistence type="predicted"/>
<accession>A0A4U0FAD5</accession>
<dbReference type="GO" id="GO:0008233">
    <property type="term" value="F:peptidase activity"/>
    <property type="evidence" value="ECO:0007669"/>
    <property type="project" value="UniProtKB-KW"/>
</dbReference>
<dbReference type="SUPFAM" id="SSF53163">
    <property type="entry name" value="HybD-like"/>
    <property type="match status" value="1"/>
</dbReference>
<evidence type="ECO:0000313" key="1">
    <source>
        <dbReference type="EMBL" id="TJY41104.1"/>
    </source>
</evidence>
<dbReference type="RefSeq" id="WP_136778732.1">
    <property type="nucleotide sequence ID" value="NZ_SUPK01000007.1"/>
</dbReference>
<dbReference type="EMBL" id="SUPK01000007">
    <property type="protein sequence ID" value="TJY41104.1"/>
    <property type="molecule type" value="Genomic_DNA"/>
</dbReference>
<dbReference type="AlphaFoldDB" id="A0A4U0FAD5"/>
<dbReference type="Proteomes" id="UP000309673">
    <property type="component" value="Unassembled WGS sequence"/>
</dbReference>
<keyword evidence="1" id="KW-0645">Protease</keyword>
<gene>
    <name evidence="1" type="primary">yyaC</name>
    <name evidence="1" type="ORF">E5161_15515</name>
</gene>
<dbReference type="OrthoDB" id="9815953at2"/>
<name>A0A4U0FAD5_9BACL</name>
<dbReference type="Pfam" id="PF06866">
    <property type="entry name" value="DUF1256"/>
    <property type="match status" value="1"/>
</dbReference>
<dbReference type="InterPro" id="IPR023430">
    <property type="entry name" value="Pept_HybD-like_dom_sf"/>
</dbReference>
<keyword evidence="1" id="KW-0378">Hydrolase</keyword>
<dbReference type="GO" id="GO:0006508">
    <property type="term" value="P:proteolysis"/>
    <property type="evidence" value="ECO:0007669"/>
    <property type="project" value="UniProtKB-KW"/>
</dbReference>
<comment type="caution">
    <text evidence="1">The sequence shown here is derived from an EMBL/GenBank/DDBJ whole genome shotgun (WGS) entry which is preliminary data.</text>
</comment>
<dbReference type="InterPro" id="IPR009665">
    <property type="entry name" value="YyaC"/>
</dbReference>
<reference evidence="1 2" key="1">
    <citation type="submission" date="2019-04" db="EMBL/GenBank/DDBJ databases">
        <title>Cohnella sp. nov., isolated from soil.</title>
        <authorList>
            <person name="Kim W."/>
        </authorList>
    </citation>
    <scope>NUCLEOTIDE SEQUENCE [LARGE SCALE GENOMIC DNA]</scope>
    <source>
        <strain evidence="1 2">CAU 1483</strain>
    </source>
</reference>
<protein>
    <submittedName>
        <fullName evidence="1">Spore protease YyaC</fullName>
    </submittedName>
</protein>
<organism evidence="1 2">
    <name type="scientific">Cohnella pontilimi</name>
    <dbReference type="NCBI Taxonomy" id="2564100"/>
    <lineage>
        <taxon>Bacteria</taxon>
        <taxon>Bacillati</taxon>
        <taxon>Bacillota</taxon>
        <taxon>Bacilli</taxon>
        <taxon>Bacillales</taxon>
        <taxon>Paenibacillaceae</taxon>
        <taxon>Cohnella</taxon>
    </lineage>
</organism>